<proteinExistence type="predicted"/>
<dbReference type="GeneID" id="19970675"/>
<dbReference type="VEuPathDB" id="FungiDB:HMPREF1541_03336"/>
<evidence type="ECO:0008006" key="3">
    <source>
        <dbReference type="Google" id="ProtNLM"/>
    </source>
</evidence>
<keyword evidence="2" id="KW-1185">Reference proteome</keyword>
<reference evidence="1 2" key="1">
    <citation type="submission" date="2013-03" db="EMBL/GenBank/DDBJ databases">
        <title>The Genome Sequence of Phialophora europaea CBS 101466.</title>
        <authorList>
            <consortium name="The Broad Institute Genomics Platform"/>
            <person name="Cuomo C."/>
            <person name="de Hoog S."/>
            <person name="Gorbushina A."/>
            <person name="Walker B."/>
            <person name="Young S.K."/>
            <person name="Zeng Q."/>
            <person name="Gargeya S."/>
            <person name="Fitzgerald M."/>
            <person name="Haas B."/>
            <person name="Abouelleil A."/>
            <person name="Allen A.W."/>
            <person name="Alvarado L."/>
            <person name="Arachchi H.M."/>
            <person name="Berlin A.M."/>
            <person name="Chapman S.B."/>
            <person name="Gainer-Dewar J."/>
            <person name="Goldberg J."/>
            <person name="Griggs A."/>
            <person name="Gujja S."/>
            <person name="Hansen M."/>
            <person name="Howarth C."/>
            <person name="Imamovic A."/>
            <person name="Ireland A."/>
            <person name="Larimer J."/>
            <person name="McCowan C."/>
            <person name="Murphy C."/>
            <person name="Pearson M."/>
            <person name="Poon T.W."/>
            <person name="Priest M."/>
            <person name="Roberts A."/>
            <person name="Saif S."/>
            <person name="Shea T."/>
            <person name="Sisk P."/>
            <person name="Sykes S."/>
            <person name="Wortman J."/>
            <person name="Nusbaum C."/>
            <person name="Birren B."/>
        </authorList>
    </citation>
    <scope>NUCLEOTIDE SEQUENCE [LARGE SCALE GENOMIC DNA]</scope>
    <source>
        <strain evidence="1 2">CBS 101466</strain>
    </source>
</reference>
<evidence type="ECO:0000313" key="1">
    <source>
        <dbReference type="EMBL" id="ETN41401.1"/>
    </source>
</evidence>
<dbReference type="GO" id="GO:0003690">
    <property type="term" value="F:double-stranded DNA binding"/>
    <property type="evidence" value="ECO:0007669"/>
    <property type="project" value="InterPro"/>
</dbReference>
<gene>
    <name evidence="1" type="ORF">HMPREF1541_03336</name>
</gene>
<name>W2RY38_CYPE1</name>
<sequence length="577" mass="63188">MSLQSFLEEIHNSLHDKNGQRIADLIHLDVESLPPQRQQPYVQLNAELNSQWPASSDAQLLQRCKQEFSQEEFGTFSSSFSDSIARYFRYLRDILTADNLTKALEIRQLTSQCVTALGDARWGVVMIPIVLSFSRTLAFIATKLDRNPQLIKQSARSDSSAPRGGFVEDAANVLRDAFIKCLAGSPGTPRTSRPQSDDKRVGIYLTANSTLKLLFQCLKHRNAQQLFSSIDAQSPPLAFYPAAQRVSYLYYLGRYHFANNHFLRASAALSAAYTSCHREATAHLRQILTYLLASNLILGLVPNVSLFSRAHAQALHPIFGPIISTIKSGDLGTFHALLSLPIPTSPTTAMTPNPIAAFLLRRRIHLQLLNRLTPLLWRTLIYRTFLISGYHATETTETRKIPFLRLPLARAAARFSFTRAPIAPGTLPSTAPLDAEFADLDAALAETGFDLDTGAYSDALIDSQPKPHPFAPSAADDEQSPTLAEVESVFLSLIQQGLLRGFVLRNSPRFAVPGSVQRGGWRSGFPPVHRALLTAQGAQEGRGLEGVEVPGWVKEGVAAGGGRVINLSGARPVGATS</sequence>
<dbReference type="RefSeq" id="XP_008715910.1">
    <property type="nucleotide sequence ID" value="XM_008717688.1"/>
</dbReference>
<accession>W2RY38</accession>
<dbReference type="HOGENOM" id="CLU_017745_1_0_1"/>
<dbReference type="PANTHER" id="PTHR12732">
    <property type="entry name" value="UNCHARACTERIZED PROTEASOME COMPONENT REGION PCI-CONTAINING"/>
    <property type="match status" value="1"/>
</dbReference>
<dbReference type="eggNOG" id="KOG2688">
    <property type="taxonomic scope" value="Eukaryota"/>
</dbReference>
<dbReference type="EMBL" id="KB822719">
    <property type="protein sequence ID" value="ETN41401.1"/>
    <property type="molecule type" value="Genomic_DNA"/>
</dbReference>
<dbReference type="GO" id="GO:0003723">
    <property type="term" value="F:RNA binding"/>
    <property type="evidence" value="ECO:0007669"/>
    <property type="project" value="InterPro"/>
</dbReference>
<dbReference type="InParanoid" id="W2RY38"/>
<dbReference type="SMART" id="SM00753">
    <property type="entry name" value="PAM"/>
    <property type="match status" value="1"/>
</dbReference>
<dbReference type="Proteomes" id="UP000030752">
    <property type="component" value="Unassembled WGS sequence"/>
</dbReference>
<evidence type="ECO:0000313" key="2">
    <source>
        <dbReference type="Proteomes" id="UP000030752"/>
    </source>
</evidence>
<organism evidence="1 2">
    <name type="scientific">Cyphellophora europaea (strain CBS 101466)</name>
    <name type="common">Phialophora europaea</name>
    <dbReference type="NCBI Taxonomy" id="1220924"/>
    <lineage>
        <taxon>Eukaryota</taxon>
        <taxon>Fungi</taxon>
        <taxon>Dikarya</taxon>
        <taxon>Ascomycota</taxon>
        <taxon>Pezizomycotina</taxon>
        <taxon>Eurotiomycetes</taxon>
        <taxon>Chaetothyriomycetidae</taxon>
        <taxon>Chaetothyriales</taxon>
        <taxon>Cyphellophoraceae</taxon>
        <taxon>Cyphellophora</taxon>
    </lineage>
</organism>
<dbReference type="STRING" id="1220924.W2RY38"/>
<dbReference type="PANTHER" id="PTHR12732:SF8">
    <property type="entry name" value="NUCLEAR MRNA EXPORT PROTEIN THP1"/>
    <property type="match status" value="1"/>
</dbReference>
<dbReference type="AlphaFoldDB" id="W2RY38"/>
<dbReference type="InterPro" id="IPR045114">
    <property type="entry name" value="Csn12-like"/>
</dbReference>
<dbReference type="OrthoDB" id="5404651at2759"/>
<protein>
    <recommendedName>
        <fullName evidence="3">PCI domain-containing protein</fullName>
    </recommendedName>
</protein>